<dbReference type="CDD" id="cd03801">
    <property type="entry name" value="GT4_PimA-like"/>
    <property type="match status" value="1"/>
</dbReference>
<gene>
    <name evidence="3" type="ORF">F5984_21585</name>
</gene>
<keyword evidence="4" id="KW-1185">Reference proteome</keyword>
<evidence type="ECO:0000259" key="1">
    <source>
        <dbReference type="Pfam" id="PF00534"/>
    </source>
</evidence>
<dbReference type="AlphaFoldDB" id="A0A7J5TUJ7"/>
<dbReference type="PANTHER" id="PTHR45947">
    <property type="entry name" value="SULFOQUINOVOSYL TRANSFERASE SQD2"/>
    <property type="match status" value="1"/>
</dbReference>
<sequence length="375" mass="42520">MEIIHLILGKANPARMNGVNKVVHELATQQQQAGMAVEVWGFTAHMVHNYPERVYKTRLFEASPNPFRVGQSWKEAMLARRGEVIVQLHGGFVPRFYAAARFLQQHHIPYLITPHGNYNWHALQRNFFQKKLYFRLFESRLLAGAGAVHMLGQSEVDGLQRLYPNQKSVMVPYGYNAMPERITHDTGTFTVGFCGRLDIDHKGIDRLIEGFAEFAKTVPSARLWLIGDGPDRQPLEDLANRLDLGDSVKFWGGQYGSDKFELLYGCSVFVHASRYEGLPVSVLEAASLGIPCLVSEATNLANEIRTYEAGWVAGEGTPPEVTDGLNRLYAQWLIDGLRPLGQNARRMVQEEFNWPRQLDRLNQLYEKVMSECVNE</sequence>
<organism evidence="3 4">
    <name type="scientific">Rudanella paleaurantiibacter</name>
    <dbReference type="NCBI Taxonomy" id="2614655"/>
    <lineage>
        <taxon>Bacteria</taxon>
        <taxon>Pseudomonadati</taxon>
        <taxon>Bacteroidota</taxon>
        <taxon>Cytophagia</taxon>
        <taxon>Cytophagales</taxon>
        <taxon>Cytophagaceae</taxon>
        <taxon>Rudanella</taxon>
    </lineage>
</organism>
<dbReference type="PANTHER" id="PTHR45947:SF3">
    <property type="entry name" value="SULFOQUINOVOSYL TRANSFERASE SQD2"/>
    <property type="match status" value="1"/>
</dbReference>
<evidence type="ECO:0000259" key="2">
    <source>
        <dbReference type="Pfam" id="PF13579"/>
    </source>
</evidence>
<dbReference type="InterPro" id="IPR001296">
    <property type="entry name" value="Glyco_trans_1"/>
</dbReference>
<name>A0A7J5TUJ7_9BACT</name>
<dbReference type="SUPFAM" id="SSF53756">
    <property type="entry name" value="UDP-Glycosyltransferase/glycogen phosphorylase"/>
    <property type="match status" value="1"/>
</dbReference>
<comment type="caution">
    <text evidence="3">The sequence shown here is derived from an EMBL/GenBank/DDBJ whole genome shotgun (WGS) entry which is preliminary data.</text>
</comment>
<evidence type="ECO:0000313" key="4">
    <source>
        <dbReference type="Proteomes" id="UP000488299"/>
    </source>
</evidence>
<dbReference type="InterPro" id="IPR050194">
    <property type="entry name" value="Glycosyltransferase_grp1"/>
</dbReference>
<dbReference type="RefSeq" id="WP_152126293.1">
    <property type="nucleotide sequence ID" value="NZ_WELI01000010.1"/>
</dbReference>
<protein>
    <submittedName>
        <fullName evidence="3">Glycosyltransferase</fullName>
    </submittedName>
</protein>
<dbReference type="Pfam" id="PF00534">
    <property type="entry name" value="Glycos_transf_1"/>
    <property type="match status" value="1"/>
</dbReference>
<dbReference type="Pfam" id="PF13579">
    <property type="entry name" value="Glyco_trans_4_4"/>
    <property type="match status" value="1"/>
</dbReference>
<dbReference type="EMBL" id="WELI01000010">
    <property type="protein sequence ID" value="KAB7727661.1"/>
    <property type="molecule type" value="Genomic_DNA"/>
</dbReference>
<dbReference type="InterPro" id="IPR028098">
    <property type="entry name" value="Glyco_trans_4-like_N"/>
</dbReference>
<dbReference type="GO" id="GO:0016757">
    <property type="term" value="F:glycosyltransferase activity"/>
    <property type="evidence" value="ECO:0007669"/>
    <property type="project" value="InterPro"/>
</dbReference>
<feature type="domain" description="Glycosyl transferase family 1" evidence="1">
    <location>
        <begin position="180"/>
        <end position="346"/>
    </location>
</feature>
<reference evidence="3 4" key="1">
    <citation type="submission" date="2019-10" db="EMBL/GenBank/DDBJ databases">
        <title>Rudanella paleaurantiibacter sp. nov., isolated from sludge.</title>
        <authorList>
            <person name="Xu S.Q."/>
        </authorList>
    </citation>
    <scope>NUCLEOTIDE SEQUENCE [LARGE SCALE GENOMIC DNA]</scope>
    <source>
        <strain evidence="3 4">HX-22-17</strain>
    </source>
</reference>
<dbReference type="Proteomes" id="UP000488299">
    <property type="component" value="Unassembled WGS sequence"/>
</dbReference>
<feature type="domain" description="Glycosyltransferase subfamily 4-like N-terminal" evidence="2">
    <location>
        <begin position="17"/>
        <end position="174"/>
    </location>
</feature>
<accession>A0A7J5TUJ7</accession>
<evidence type="ECO:0000313" key="3">
    <source>
        <dbReference type="EMBL" id="KAB7727661.1"/>
    </source>
</evidence>
<keyword evidence="3" id="KW-0808">Transferase</keyword>
<proteinExistence type="predicted"/>
<dbReference type="Gene3D" id="3.40.50.2000">
    <property type="entry name" value="Glycogen Phosphorylase B"/>
    <property type="match status" value="2"/>
</dbReference>